<comment type="caution">
    <text evidence="2">The sequence shown here is derived from an EMBL/GenBank/DDBJ whole genome shotgun (WGS) entry which is preliminary data.</text>
</comment>
<feature type="compositionally biased region" description="Polar residues" evidence="1">
    <location>
        <begin position="14"/>
        <end position="25"/>
    </location>
</feature>
<dbReference type="Proteomes" id="UP001165586">
    <property type="component" value="Unassembled WGS sequence"/>
</dbReference>
<gene>
    <name evidence="2" type="ORF">N1032_16040</name>
</gene>
<name>A0ABT2H5S3_9MICO</name>
<evidence type="ECO:0000313" key="2">
    <source>
        <dbReference type="EMBL" id="MCS5735259.1"/>
    </source>
</evidence>
<protein>
    <submittedName>
        <fullName evidence="2">Uncharacterized protein</fullName>
    </submittedName>
</protein>
<sequence length="41" mass="4265">MPRTSSRNPPPGRTGQNRSAVSTQEAAKPVTKREAATAADA</sequence>
<dbReference type="EMBL" id="JANLCJ010000006">
    <property type="protein sequence ID" value="MCS5735259.1"/>
    <property type="molecule type" value="Genomic_DNA"/>
</dbReference>
<keyword evidence="3" id="KW-1185">Reference proteome</keyword>
<organism evidence="2 3">
    <name type="scientific">Herbiconiux daphne</name>
    <dbReference type="NCBI Taxonomy" id="2970914"/>
    <lineage>
        <taxon>Bacteria</taxon>
        <taxon>Bacillati</taxon>
        <taxon>Actinomycetota</taxon>
        <taxon>Actinomycetes</taxon>
        <taxon>Micrococcales</taxon>
        <taxon>Microbacteriaceae</taxon>
        <taxon>Herbiconiux</taxon>
    </lineage>
</organism>
<evidence type="ECO:0000256" key="1">
    <source>
        <dbReference type="SAM" id="MobiDB-lite"/>
    </source>
</evidence>
<evidence type="ECO:0000313" key="3">
    <source>
        <dbReference type="Proteomes" id="UP001165586"/>
    </source>
</evidence>
<feature type="region of interest" description="Disordered" evidence="1">
    <location>
        <begin position="1"/>
        <end position="41"/>
    </location>
</feature>
<proteinExistence type="predicted"/>
<accession>A0ABT2H5S3</accession>
<reference evidence="2" key="1">
    <citation type="submission" date="2022-08" db="EMBL/GenBank/DDBJ databases">
        <authorList>
            <person name="Deng Y."/>
            <person name="Han X.-F."/>
            <person name="Zhang Y.-Q."/>
        </authorList>
    </citation>
    <scope>NUCLEOTIDE SEQUENCE</scope>
    <source>
        <strain evidence="2">CPCC 203386</strain>
    </source>
</reference>
<dbReference type="RefSeq" id="WP_259540187.1">
    <property type="nucleotide sequence ID" value="NZ_JANLCJ010000006.1"/>
</dbReference>